<organism evidence="2 3">
    <name type="scientific">Candida metapsilosis</name>
    <dbReference type="NCBI Taxonomy" id="273372"/>
    <lineage>
        <taxon>Eukaryota</taxon>
        <taxon>Fungi</taxon>
        <taxon>Dikarya</taxon>
        <taxon>Ascomycota</taxon>
        <taxon>Saccharomycotina</taxon>
        <taxon>Pichiomycetes</taxon>
        <taxon>Debaryomycetaceae</taxon>
        <taxon>Candida/Lodderomyces clade</taxon>
        <taxon>Candida</taxon>
    </lineage>
</organism>
<accession>A0A8H7ZJ23</accession>
<feature type="compositionally biased region" description="Polar residues" evidence="1">
    <location>
        <begin position="30"/>
        <end position="43"/>
    </location>
</feature>
<sequence>MGWLSFGSQKTEVPPPAPPLGAPNLEQRSHQQLPQPPSTSNARQLINDSSDIETTLNQLSSDSESHQIKLKNAYDAKTFKDADSTVGDFIHNYPPTNMFVIDGEKDIKESIICTANRDGGKTCLKLKINSIELFKIMQKHEYFCSLPNDINATYFECRKIK</sequence>
<dbReference type="OrthoDB" id="5277092at2759"/>
<feature type="region of interest" description="Disordered" evidence="1">
    <location>
        <begin position="1"/>
        <end position="43"/>
    </location>
</feature>
<reference evidence="2 3" key="1">
    <citation type="submission" date="2020-12" db="EMBL/GenBank/DDBJ databases">
        <title>Effect of drift, selection, and recombination on the evolution of hybrid genomes in Candida yeast pathogens.</title>
        <authorList>
            <person name="Mixao V."/>
            <person name="Ksiezopolska E."/>
            <person name="Saus E."/>
            <person name="Boekhout T."/>
            <person name="Gacser A."/>
            <person name="Gabaldon T."/>
        </authorList>
    </citation>
    <scope>NUCLEOTIDE SEQUENCE [LARGE SCALE GENOMIC DNA]</scope>
    <source>
        <strain evidence="2 3">BP57</strain>
    </source>
</reference>
<dbReference type="AlphaFoldDB" id="A0A8H7ZJ23"/>
<evidence type="ECO:0000313" key="3">
    <source>
        <dbReference type="Proteomes" id="UP000669133"/>
    </source>
</evidence>
<keyword evidence="3" id="KW-1185">Reference proteome</keyword>
<gene>
    <name evidence="2" type="ORF">I9W82_001716</name>
</gene>
<dbReference type="GeneID" id="93650345"/>
<dbReference type="RefSeq" id="XP_067548952.1">
    <property type="nucleotide sequence ID" value="XM_067690492.1"/>
</dbReference>
<name>A0A8H7ZJ23_9ASCO</name>
<evidence type="ECO:0000256" key="1">
    <source>
        <dbReference type="SAM" id="MobiDB-lite"/>
    </source>
</evidence>
<proteinExistence type="predicted"/>
<comment type="caution">
    <text evidence="2">The sequence shown here is derived from an EMBL/GenBank/DDBJ whole genome shotgun (WGS) entry which is preliminary data.</text>
</comment>
<feature type="compositionally biased region" description="Polar residues" evidence="1">
    <location>
        <begin position="1"/>
        <end position="11"/>
    </location>
</feature>
<dbReference type="Proteomes" id="UP000669133">
    <property type="component" value="Unassembled WGS sequence"/>
</dbReference>
<dbReference type="EMBL" id="JAEOAQ010000002">
    <property type="protein sequence ID" value="KAG5419836.1"/>
    <property type="molecule type" value="Genomic_DNA"/>
</dbReference>
<evidence type="ECO:0000313" key="2">
    <source>
        <dbReference type="EMBL" id="KAG5419836.1"/>
    </source>
</evidence>
<protein>
    <submittedName>
        <fullName evidence="2">Uncharacterized protein</fullName>
    </submittedName>
</protein>